<protein>
    <submittedName>
        <fullName evidence="12">Uncharacterized protein</fullName>
    </submittedName>
</protein>
<dbReference type="AlphaFoldDB" id="A0ABC9EGW5"/>
<dbReference type="SUPFAM" id="SSF52540">
    <property type="entry name" value="P-loop containing nucleoside triphosphate hydrolases"/>
    <property type="match status" value="1"/>
</dbReference>
<evidence type="ECO:0000313" key="13">
    <source>
        <dbReference type="Proteomes" id="UP001497457"/>
    </source>
</evidence>
<evidence type="ECO:0000259" key="9">
    <source>
        <dbReference type="Pfam" id="PF18052"/>
    </source>
</evidence>
<accession>A0ABC9EGW5</accession>
<dbReference type="Pfam" id="PF13855">
    <property type="entry name" value="LRR_8"/>
    <property type="match status" value="1"/>
</dbReference>
<dbReference type="Proteomes" id="UP001497457">
    <property type="component" value="Chromosome 4rd"/>
</dbReference>
<dbReference type="InterPro" id="IPR032675">
    <property type="entry name" value="LRR_dom_sf"/>
</dbReference>
<dbReference type="InterPro" id="IPR002182">
    <property type="entry name" value="NB-ARC"/>
</dbReference>
<evidence type="ECO:0000259" key="11">
    <source>
        <dbReference type="Pfam" id="PF25019"/>
    </source>
</evidence>
<dbReference type="GO" id="GO:0002758">
    <property type="term" value="P:innate immune response-activating signaling pathway"/>
    <property type="evidence" value="ECO:0007669"/>
    <property type="project" value="UniProtKB-ARBA"/>
</dbReference>
<evidence type="ECO:0000256" key="6">
    <source>
        <dbReference type="ARBA" id="ARBA00022840"/>
    </source>
</evidence>
<dbReference type="GO" id="GO:0042742">
    <property type="term" value="P:defense response to bacterium"/>
    <property type="evidence" value="ECO:0007669"/>
    <property type="project" value="UniProtKB-ARBA"/>
</dbReference>
<evidence type="ECO:0000256" key="7">
    <source>
        <dbReference type="SAM" id="MobiDB-lite"/>
    </source>
</evidence>
<feature type="domain" description="R13L1/DRL21-like LRR repeat region" evidence="11">
    <location>
        <begin position="727"/>
        <end position="855"/>
    </location>
</feature>
<evidence type="ECO:0000256" key="5">
    <source>
        <dbReference type="ARBA" id="ARBA00022821"/>
    </source>
</evidence>
<dbReference type="Gene3D" id="1.10.8.430">
    <property type="entry name" value="Helical domain of apoptotic protease-activating factors"/>
    <property type="match status" value="1"/>
</dbReference>
<feature type="domain" description="Disease resistance protein winged helix" evidence="10">
    <location>
        <begin position="457"/>
        <end position="527"/>
    </location>
</feature>
<keyword evidence="6" id="KW-0067">ATP-binding</keyword>
<dbReference type="InterPro" id="IPR056789">
    <property type="entry name" value="LRR_R13L1-DRL21"/>
</dbReference>
<keyword evidence="3" id="KW-0677">Repeat</keyword>
<dbReference type="Gene3D" id="3.80.10.10">
    <property type="entry name" value="Ribonuclease Inhibitor"/>
    <property type="match status" value="1"/>
</dbReference>
<gene>
    <name evidence="12" type="ORF">URODEC1_LOCUS95433</name>
</gene>
<dbReference type="GO" id="GO:0009626">
    <property type="term" value="P:plant-type hypersensitive response"/>
    <property type="evidence" value="ECO:0007669"/>
    <property type="project" value="UniProtKB-ARBA"/>
</dbReference>
<dbReference type="EMBL" id="OZ075114">
    <property type="protein sequence ID" value="CAL5057073.1"/>
    <property type="molecule type" value="Genomic_DNA"/>
</dbReference>
<evidence type="ECO:0000256" key="4">
    <source>
        <dbReference type="ARBA" id="ARBA00022741"/>
    </source>
</evidence>
<evidence type="ECO:0000259" key="10">
    <source>
        <dbReference type="Pfam" id="PF23559"/>
    </source>
</evidence>
<reference evidence="13" key="1">
    <citation type="submission" date="2024-06" db="EMBL/GenBank/DDBJ databases">
        <authorList>
            <person name="Ryan C."/>
        </authorList>
    </citation>
    <scope>NUCLEOTIDE SEQUENCE [LARGE SCALE GENOMIC DNA]</scope>
</reference>
<organism evidence="12 13">
    <name type="scientific">Urochloa decumbens</name>
    <dbReference type="NCBI Taxonomy" id="240449"/>
    <lineage>
        <taxon>Eukaryota</taxon>
        <taxon>Viridiplantae</taxon>
        <taxon>Streptophyta</taxon>
        <taxon>Embryophyta</taxon>
        <taxon>Tracheophyta</taxon>
        <taxon>Spermatophyta</taxon>
        <taxon>Magnoliopsida</taxon>
        <taxon>Liliopsida</taxon>
        <taxon>Poales</taxon>
        <taxon>Poaceae</taxon>
        <taxon>PACMAD clade</taxon>
        <taxon>Panicoideae</taxon>
        <taxon>Panicodae</taxon>
        <taxon>Paniceae</taxon>
        <taxon>Melinidinae</taxon>
        <taxon>Urochloa</taxon>
    </lineage>
</organism>
<dbReference type="Pfam" id="PF25019">
    <property type="entry name" value="LRR_R13L1-DRL21"/>
    <property type="match status" value="1"/>
</dbReference>
<dbReference type="Pfam" id="PF00931">
    <property type="entry name" value="NB-ARC"/>
    <property type="match status" value="1"/>
</dbReference>
<dbReference type="PANTHER" id="PTHR36766:SF40">
    <property type="entry name" value="DISEASE RESISTANCE PROTEIN RGA3"/>
    <property type="match status" value="1"/>
</dbReference>
<evidence type="ECO:0000256" key="3">
    <source>
        <dbReference type="ARBA" id="ARBA00022737"/>
    </source>
</evidence>
<dbReference type="PRINTS" id="PR00364">
    <property type="entry name" value="DISEASERSIST"/>
</dbReference>
<dbReference type="InterPro" id="IPR042197">
    <property type="entry name" value="Apaf_helical"/>
</dbReference>
<evidence type="ECO:0000256" key="1">
    <source>
        <dbReference type="ARBA" id="ARBA00008894"/>
    </source>
</evidence>
<dbReference type="FunFam" id="1.10.10.10:FF:000322">
    <property type="entry name" value="Probable disease resistance protein At1g63360"/>
    <property type="match status" value="1"/>
</dbReference>
<dbReference type="InterPro" id="IPR041118">
    <property type="entry name" value="Rx_N"/>
</dbReference>
<dbReference type="SUPFAM" id="SSF52058">
    <property type="entry name" value="L domain-like"/>
    <property type="match status" value="1"/>
</dbReference>
<feature type="domain" description="Disease resistance N-terminal" evidence="9">
    <location>
        <begin position="47"/>
        <end position="110"/>
    </location>
</feature>
<name>A0ABC9EGW5_9POAL</name>
<dbReference type="GO" id="GO:0005524">
    <property type="term" value="F:ATP binding"/>
    <property type="evidence" value="ECO:0007669"/>
    <property type="project" value="UniProtKB-KW"/>
</dbReference>
<evidence type="ECO:0000313" key="12">
    <source>
        <dbReference type="EMBL" id="CAL5057073.1"/>
    </source>
</evidence>
<feature type="domain" description="NB-ARC" evidence="8">
    <location>
        <begin position="199"/>
        <end position="373"/>
    </location>
</feature>
<keyword evidence="2" id="KW-0433">Leucine-rich repeat</keyword>
<keyword evidence="4" id="KW-0547">Nucleotide-binding</keyword>
<dbReference type="PROSITE" id="PS51450">
    <property type="entry name" value="LRR"/>
    <property type="match status" value="1"/>
</dbReference>
<dbReference type="Gene3D" id="1.20.5.4130">
    <property type="match status" value="1"/>
</dbReference>
<evidence type="ECO:0000256" key="2">
    <source>
        <dbReference type="ARBA" id="ARBA00022614"/>
    </source>
</evidence>
<comment type="similarity">
    <text evidence="1">Belongs to the disease resistance NB-LRR family.</text>
</comment>
<dbReference type="InterPro" id="IPR027417">
    <property type="entry name" value="P-loop_NTPase"/>
</dbReference>
<dbReference type="InterPro" id="IPR001611">
    <property type="entry name" value="Leu-rich_rpt"/>
</dbReference>
<reference evidence="12 13" key="2">
    <citation type="submission" date="2024-10" db="EMBL/GenBank/DDBJ databases">
        <authorList>
            <person name="Ryan C."/>
        </authorList>
    </citation>
    <scope>NUCLEOTIDE SEQUENCE [LARGE SCALE GENOMIC DNA]</scope>
</reference>
<dbReference type="PANTHER" id="PTHR36766">
    <property type="entry name" value="PLANT BROAD-SPECTRUM MILDEW RESISTANCE PROTEIN RPW8"/>
    <property type="match status" value="1"/>
</dbReference>
<sequence>MASQEKRMFVASLKSSLESFLFAAKRLAKSALAPLGPASEPCAGVDEDQLRRLEAKLQRVRAVLGDAERLAAGRGPASESAELWLRELRGVECAVEDILEKVQFEALRASLVEDLGADGEGGDPAKSRARVREVGALLSHSPLRSLDLKVKKVWEKYHEIASDREALRLGPEDGEVRPRPSVRRPTSSLSSGKLYGREGDLHRLFELLFSEDCGCRVFSVVSVVGMAGVGKTAVVQHACNDQRVRDSFDCFIWIYSGQGVEVTSTTKTMVQACGGDTRDITELSLLQGLLVDLLKGKRFLIVLDELWSIEKAVWEILEGPLRFARRGSKVMVTSSNTEVGLTMGCDHRYQLRLNCLSDAACWSICKSNAFRGRDMEMCPKLASIGEEVVKRCKGLPLVSKVVGGLIQCKPDGEELLEVLHSDVLNNDDLMNEILPVVRPTYDNLPPHLKNCFAYCSLFPSGYIFDKEQLIRMWMAQGFLQHHERLQPEDVGRRYFDNLLGKYFFQESPFYDFTDEKYEMHDLFHVLAQSIAQKEYTTIDPGKYNKRHDLIYNHESIRHSSVLPSLTESDITIEGHLFHGQDLRTLLVIKRPRCEIDGNSLYVKIPYGLFLLLEGLRTLDLSNTSISEIPSSVGNLIHLRYLGLKNTKLKRIPESICGLVNLQTLDLKHSYYLNELPRGIRCLVNLRHLELPLSEYPSISIPSELKLLRSLQTLNAFYVADNSIYCGISGLRDLVNLSGELHIAGLMNIHNAQEALDADMGSKTKLQKLALKWWSLTAGSQPQDVQTTSLVLDKLQPHPNLEELIISGYCGDKFPTWLGGCYFVKLVKVVLEGCENCSLLPSLGQLPSLKHLIIQQVEKVQFIGRKFICHSTVQSQGFPALETLDIRKMYDLELWHEVQDGDFPLLNDLNISGCNKLREIPQLGSLVNLRIQSCEQLCDLPVLPTLRYLKLEGFDKVIHLPRLPDLPLLQILELSCCKKLSSIGRLEHLVALQLLKVTKCPKLQFAQDEPVLAYPKLCICLMDVTC</sequence>
<dbReference type="InterPro" id="IPR058922">
    <property type="entry name" value="WHD_DRP"/>
</dbReference>
<dbReference type="InterPro" id="IPR036388">
    <property type="entry name" value="WH-like_DNA-bd_sf"/>
</dbReference>
<proteinExistence type="inferred from homology"/>
<dbReference type="Pfam" id="PF23559">
    <property type="entry name" value="WHD_DRP"/>
    <property type="match status" value="1"/>
</dbReference>
<keyword evidence="5" id="KW-0611">Plant defense</keyword>
<dbReference type="Pfam" id="PF18052">
    <property type="entry name" value="Rx_N"/>
    <property type="match status" value="1"/>
</dbReference>
<dbReference type="Gene3D" id="3.40.50.300">
    <property type="entry name" value="P-loop containing nucleotide triphosphate hydrolases"/>
    <property type="match status" value="1"/>
</dbReference>
<evidence type="ECO:0000259" key="8">
    <source>
        <dbReference type="Pfam" id="PF00931"/>
    </source>
</evidence>
<keyword evidence="13" id="KW-1185">Reference proteome</keyword>
<feature type="region of interest" description="Disordered" evidence="7">
    <location>
        <begin position="171"/>
        <end position="191"/>
    </location>
</feature>
<dbReference type="Gene3D" id="1.10.10.10">
    <property type="entry name" value="Winged helix-like DNA-binding domain superfamily/Winged helix DNA-binding domain"/>
    <property type="match status" value="1"/>
</dbReference>